<dbReference type="HOGENOM" id="CLU_032666_0_0_1"/>
<dbReference type="RefSeq" id="XP_001876449.1">
    <property type="nucleotide sequence ID" value="XM_001876414.1"/>
</dbReference>
<reference evidence="3 4" key="1">
    <citation type="journal article" date="2008" name="Nature">
        <title>The genome of Laccaria bicolor provides insights into mycorrhizal symbiosis.</title>
        <authorList>
            <person name="Martin F."/>
            <person name="Aerts A."/>
            <person name="Ahren D."/>
            <person name="Brun A."/>
            <person name="Danchin E.G.J."/>
            <person name="Duchaussoy F."/>
            <person name="Gibon J."/>
            <person name="Kohler A."/>
            <person name="Lindquist E."/>
            <person name="Pereda V."/>
            <person name="Salamov A."/>
            <person name="Shapiro H.J."/>
            <person name="Wuyts J."/>
            <person name="Blaudez D."/>
            <person name="Buee M."/>
            <person name="Brokstein P."/>
            <person name="Canbaeck B."/>
            <person name="Cohen D."/>
            <person name="Courty P.E."/>
            <person name="Coutinho P.M."/>
            <person name="Delaruelle C."/>
            <person name="Detter J.C."/>
            <person name="Deveau A."/>
            <person name="DiFazio S."/>
            <person name="Duplessis S."/>
            <person name="Fraissinet-Tachet L."/>
            <person name="Lucic E."/>
            <person name="Frey-Klett P."/>
            <person name="Fourrey C."/>
            <person name="Feussner I."/>
            <person name="Gay G."/>
            <person name="Grimwood J."/>
            <person name="Hoegger P.J."/>
            <person name="Jain P."/>
            <person name="Kilaru S."/>
            <person name="Labbe J."/>
            <person name="Lin Y.C."/>
            <person name="Legue V."/>
            <person name="Le Tacon F."/>
            <person name="Marmeisse R."/>
            <person name="Melayah D."/>
            <person name="Montanini B."/>
            <person name="Muratet M."/>
            <person name="Nehls U."/>
            <person name="Niculita-Hirzel H."/>
            <person name="Oudot-Le Secq M.P."/>
            <person name="Peter M."/>
            <person name="Quesneville H."/>
            <person name="Rajashekar B."/>
            <person name="Reich M."/>
            <person name="Rouhier N."/>
            <person name="Schmutz J."/>
            <person name="Yin T."/>
            <person name="Chalot M."/>
            <person name="Henrissat B."/>
            <person name="Kuees U."/>
            <person name="Lucas S."/>
            <person name="Van de Peer Y."/>
            <person name="Podila G.K."/>
            <person name="Polle A."/>
            <person name="Pukkila P.J."/>
            <person name="Richardson P.M."/>
            <person name="Rouze P."/>
            <person name="Sanders I.R."/>
            <person name="Stajich J.E."/>
            <person name="Tunlid A."/>
            <person name="Tuskan G."/>
            <person name="Grigoriev I.V."/>
        </authorList>
    </citation>
    <scope>NUCLEOTIDE SEQUENCE [LARGE SCALE GENOMIC DNA]</scope>
    <source>
        <strain evidence="4">S238N-H82 / ATCC MYA-4686</strain>
    </source>
</reference>
<accession>B0CZP3</accession>
<feature type="compositionally biased region" description="Basic and acidic residues" evidence="1">
    <location>
        <begin position="177"/>
        <end position="191"/>
    </location>
</feature>
<evidence type="ECO:0000259" key="2">
    <source>
        <dbReference type="Pfam" id="PF09350"/>
    </source>
</evidence>
<evidence type="ECO:0000313" key="4">
    <source>
        <dbReference type="Proteomes" id="UP000001194"/>
    </source>
</evidence>
<feature type="domain" description="DnaJ homologue subfamily C member 28 conserved" evidence="2">
    <location>
        <begin position="233"/>
        <end position="304"/>
    </location>
</feature>
<evidence type="ECO:0000256" key="1">
    <source>
        <dbReference type="SAM" id="MobiDB-lite"/>
    </source>
</evidence>
<dbReference type="Pfam" id="PF09350">
    <property type="entry name" value="DJC28_CD"/>
    <property type="match status" value="1"/>
</dbReference>
<dbReference type="PANTHER" id="PTHR39394">
    <property type="entry name" value="YALI0E31793P"/>
    <property type="match status" value="1"/>
</dbReference>
<dbReference type="AlphaFoldDB" id="B0CZP3"/>
<dbReference type="GeneID" id="6072229"/>
<organism evidence="4">
    <name type="scientific">Laccaria bicolor (strain S238N-H82 / ATCC MYA-4686)</name>
    <name type="common">Bicoloured deceiver</name>
    <name type="synonym">Laccaria laccata var. bicolor</name>
    <dbReference type="NCBI Taxonomy" id="486041"/>
    <lineage>
        <taxon>Eukaryota</taxon>
        <taxon>Fungi</taxon>
        <taxon>Dikarya</taxon>
        <taxon>Basidiomycota</taxon>
        <taxon>Agaricomycotina</taxon>
        <taxon>Agaricomycetes</taxon>
        <taxon>Agaricomycetidae</taxon>
        <taxon>Agaricales</taxon>
        <taxon>Agaricineae</taxon>
        <taxon>Hydnangiaceae</taxon>
        <taxon>Laccaria</taxon>
    </lineage>
</organism>
<dbReference type="OrthoDB" id="547796at2759"/>
<feature type="region of interest" description="Disordered" evidence="1">
    <location>
        <begin position="161"/>
        <end position="198"/>
    </location>
</feature>
<feature type="region of interest" description="Disordered" evidence="1">
    <location>
        <begin position="411"/>
        <end position="439"/>
    </location>
</feature>
<name>B0CZP3_LACBS</name>
<evidence type="ECO:0000313" key="3">
    <source>
        <dbReference type="EMBL" id="EDR12185.1"/>
    </source>
</evidence>
<keyword evidence="4" id="KW-1185">Reference proteome</keyword>
<feature type="compositionally biased region" description="Gly residues" evidence="1">
    <location>
        <begin position="416"/>
        <end position="436"/>
    </location>
</feature>
<dbReference type="PANTHER" id="PTHR39394:SF1">
    <property type="entry name" value="DNAJ HOMOLOGUE SUBFAMILY C MEMBER 28 CONSERVED DOMAIN-CONTAINING PROTEIN"/>
    <property type="match status" value="1"/>
</dbReference>
<dbReference type="InterPro" id="IPR018961">
    <property type="entry name" value="DnaJ_homolog_subfam-C_membr-28"/>
</dbReference>
<dbReference type="KEGG" id="lbc:LACBIDRAFT_311300"/>
<sequence>MQPSCSLIYHKSILFHRRFVLKYSTKSASDKLFEDAAREEAEAASNSTSSSTRVVEQHENWNGDERIQDTVLRMLVDKYKPLRTGSIQSAEQKLKISPPQLLGDIPLTGINTFPTTPNINLKPSGGSWATQPLLPSSEDHKPWHTTFKVPSHKVSSVKLANLPPPILPTRTSPQFSVDDHERKKEKEEFKRTQQAGRLTQARESTLDYKLGVKDARANAPRTNPVGLKGWTSLVEDKIQANLPLTGLFNTVKGRGKPLTQAVEEFNPFLPREEFLMNRIVQRNGAAPPWIEVQGELENAVQTFRANLRESWVRRTLRNLTTSHPQQLLSKLTASDVKALRDPDWVRREQSYHDVAIAELNKLVRKHNVLAPYAVRRPYYERAVEIEKMYQMSAEDILKGIEKHGRELEMDQFGQGHDSGLGGDDDGGGGGGGGGGSYSSQIQGLEGNVARRWWRLGKLIRRWLDMIWWRPGG</sequence>
<protein>
    <submittedName>
        <fullName evidence="3">Predicted protein</fullName>
    </submittedName>
</protein>
<dbReference type="Proteomes" id="UP000001194">
    <property type="component" value="Unassembled WGS sequence"/>
</dbReference>
<gene>
    <name evidence="3" type="ORF">LACBIDRAFT_311300</name>
</gene>
<dbReference type="InParanoid" id="B0CZP3"/>
<dbReference type="EMBL" id="DS547094">
    <property type="protein sequence ID" value="EDR12185.1"/>
    <property type="molecule type" value="Genomic_DNA"/>
</dbReference>
<proteinExistence type="predicted"/>